<dbReference type="InterPro" id="IPR036097">
    <property type="entry name" value="HisK_dim/P_sf"/>
</dbReference>
<dbReference type="PANTHER" id="PTHR43711">
    <property type="entry name" value="TWO-COMPONENT HISTIDINE KINASE"/>
    <property type="match status" value="1"/>
</dbReference>
<dbReference type="CDD" id="cd00082">
    <property type="entry name" value="HisKA"/>
    <property type="match status" value="1"/>
</dbReference>
<keyword evidence="7" id="KW-0067">ATP-binding</keyword>
<dbReference type="PANTHER" id="PTHR43711:SF26">
    <property type="entry name" value="SENSOR HISTIDINE KINASE RCSC"/>
    <property type="match status" value="1"/>
</dbReference>
<evidence type="ECO:0000256" key="8">
    <source>
        <dbReference type="ARBA" id="ARBA00023012"/>
    </source>
</evidence>
<dbReference type="Gene3D" id="3.30.565.10">
    <property type="entry name" value="Histidine kinase-like ATPase, C-terminal domain"/>
    <property type="match status" value="1"/>
</dbReference>
<dbReference type="FunFam" id="3.30.565.10:FF:000037">
    <property type="entry name" value="Hybrid sensor histidine kinase/response regulator"/>
    <property type="match status" value="1"/>
</dbReference>
<keyword evidence="3" id="KW-0597">Phosphoprotein</keyword>
<evidence type="ECO:0000256" key="6">
    <source>
        <dbReference type="ARBA" id="ARBA00022777"/>
    </source>
</evidence>
<dbReference type="InterPro" id="IPR003594">
    <property type="entry name" value="HATPase_dom"/>
</dbReference>
<dbReference type="AlphaFoldDB" id="A0A644YP46"/>
<dbReference type="SMART" id="SM00387">
    <property type="entry name" value="HATPase_c"/>
    <property type="match status" value="1"/>
</dbReference>
<evidence type="ECO:0000313" key="10">
    <source>
        <dbReference type="EMBL" id="MPM29758.1"/>
    </source>
</evidence>
<evidence type="ECO:0000256" key="4">
    <source>
        <dbReference type="ARBA" id="ARBA00022679"/>
    </source>
</evidence>
<proteinExistence type="predicted"/>
<organism evidence="10">
    <name type="scientific">bioreactor metagenome</name>
    <dbReference type="NCBI Taxonomy" id="1076179"/>
    <lineage>
        <taxon>unclassified sequences</taxon>
        <taxon>metagenomes</taxon>
        <taxon>ecological metagenomes</taxon>
    </lineage>
</organism>
<dbReference type="PROSITE" id="PS50109">
    <property type="entry name" value="HIS_KIN"/>
    <property type="match status" value="1"/>
</dbReference>
<evidence type="ECO:0000259" key="9">
    <source>
        <dbReference type="PROSITE" id="PS50109"/>
    </source>
</evidence>
<feature type="domain" description="Histidine kinase" evidence="9">
    <location>
        <begin position="90"/>
        <end position="312"/>
    </location>
</feature>
<gene>
    <name evidence="10" type="primary">rcsC_165</name>
    <name evidence="10" type="ORF">SDC9_76299</name>
</gene>
<dbReference type="PRINTS" id="PR00344">
    <property type="entry name" value="BCTRLSENSOR"/>
</dbReference>
<evidence type="ECO:0000256" key="7">
    <source>
        <dbReference type="ARBA" id="ARBA00022840"/>
    </source>
</evidence>
<dbReference type="InterPro" id="IPR005467">
    <property type="entry name" value="His_kinase_dom"/>
</dbReference>
<reference evidence="10" key="1">
    <citation type="submission" date="2019-08" db="EMBL/GenBank/DDBJ databases">
        <authorList>
            <person name="Kucharzyk K."/>
            <person name="Murdoch R.W."/>
            <person name="Higgins S."/>
            <person name="Loffler F."/>
        </authorList>
    </citation>
    <scope>NUCLEOTIDE SEQUENCE</scope>
</reference>
<evidence type="ECO:0000256" key="3">
    <source>
        <dbReference type="ARBA" id="ARBA00022553"/>
    </source>
</evidence>
<keyword evidence="5" id="KW-0547">Nucleotide-binding</keyword>
<dbReference type="SMART" id="SM00388">
    <property type="entry name" value="HisKA"/>
    <property type="match status" value="1"/>
</dbReference>
<dbReference type="Gene3D" id="1.10.287.130">
    <property type="match status" value="1"/>
</dbReference>
<dbReference type="Pfam" id="PF02518">
    <property type="entry name" value="HATPase_c"/>
    <property type="match status" value="1"/>
</dbReference>
<dbReference type="InterPro" id="IPR004358">
    <property type="entry name" value="Sig_transdc_His_kin-like_C"/>
</dbReference>
<dbReference type="InterPro" id="IPR036890">
    <property type="entry name" value="HATPase_C_sf"/>
</dbReference>
<evidence type="ECO:0000256" key="2">
    <source>
        <dbReference type="ARBA" id="ARBA00012438"/>
    </source>
</evidence>
<dbReference type="InterPro" id="IPR050736">
    <property type="entry name" value="Sensor_HK_Regulatory"/>
</dbReference>
<dbReference type="EC" id="2.7.13.3" evidence="2"/>
<dbReference type="GO" id="GO:0000155">
    <property type="term" value="F:phosphorelay sensor kinase activity"/>
    <property type="evidence" value="ECO:0007669"/>
    <property type="project" value="InterPro"/>
</dbReference>
<protein>
    <recommendedName>
        <fullName evidence="2">histidine kinase</fullName>
        <ecNumber evidence="2">2.7.13.3</ecNumber>
    </recommendedName>
</protein>
<keyword evidence="4 10" id="KW-0808">Transferase</keyword>
<dbReference type="EMBL" id="VSSQ01005599">
    <property type="protein sequence ID" value="MPM29758.1"/>
    <property type="molecule type" value="Genomic_DNA"/>
</dbReference>
<evidence type="ECO:0000256" key="5">
    <source>
        <dbReference type="ARBA" id="ARBA00022741"/>
    </source>
</evidence>
<dbReference type="SUPFAM" id="SSF47384">
    <property type="entry name" value="Homodimeric domain of signal transducing histidine kinase"/>
    <property type="match status" value="1"/>
</dbReference>
<sequence length="341" mass="38978">MNKYLPSESYDSTPLYSFCHKFTNSQGILRKVEIEFCPSQKKNENWTLILVKDVTDKELLKELSEKIEEEDKLLKKLQEIDKMKTEFFANISHELRTPINVILSATQLLTMDLHGQLSMHHDKKEIYYNSIKQNSFRLIKIINNLIDITKLEAGYYKLSCSNYNIVSVVENITLSIASYVEDKSIDLIFDTDIEEKIISCDPEKIERIVLNLISNALKFTNPGGCIMVTLKDLGDKVKLYVKDTGVGIPEDKLELIFERFSQVDRTLERNKDGSGIGLSLVKSLVELHGGKIDVKSTFGQGCEFIITLPAILTSEKINTYENNLGDNLVERINIEFSDIYK</sequence>
<dbReference type="InterPro" id="IPR003661">
    <property type="entry name" value="HisK_dim/P_dom"/>
</dbReference>
<evidence type="ECO:0000256" key="1">
    <source>
        <dbReference type="ARBA" id="ARBA00000085"/>
    </source>
</evidence>
<dbReference type="Pfam" id="PF00512">
    <property type="entry name" value="HisKA"/>
    <property type="match status" value="1"/>
</dbReference>
<comment type="caution">
    <text evidence="10">The sequence shown here is derived from an EMBL/GenBank/DDBJ whole genome shotgun (WGS) entry which is preliminary data.</text>
</comment>
<comment type="catalytic activity">
    <reaction evidence="1">
        <text>ATP + protein L-histidine = ADP + protein N-phospho-L-histidine.</text>
        <dbReference type="EC" id="2.7.13.3"/>
    </reaction>
</comment>
<dbReference type="SUPFAM" id="SSF55874">
    <property type="entry name" value="ATPase domain of HSP90 chaperone/DNA topoisomerase II/histidine kinase"/>
    <property type="match status" value="1"/>
</dbReference>
<dbReference type="GO" id="GO:0005524">
    <property type="term" value="F:ATP binding"/>
    <property type="evidence" value="ECO:0007669"/>
    <property type="project" value="UniProtKB-KW"/>
</dbReference>
<keyword evidence="6 10" id="KW-0418">Kinase</keyword>
<accession>A0A644YP46</accession>
<name>A0A644YP46_9ZZZZ</name>
<dbReference type="CDD" id="cd00075">
    <property type="entry name" value="HATPase"/>
    <property type="match status" value="1"/>
</dbReference>
<keyword evidence="8" id="KW-0902">Two-component regulatory system</keyword>